<organism evidence="5 6">
    <name type="scientific">Leishmania orientalis</name>
    <dbReference type="NCBI Taxonomy" id="2249476"/>
    <lineage>
        <taxon>Eukaryota</taxon>
        <taxon>Discoba</taxon>
        <taxon>Euglenozoa</taxon>
        <taxon>Kinetoplastea</taxon>
        <taxon>Metakinetoplastina</taxon>
        <taxon>Trypanosomatida</taxon>
        <taxon>Trypanosomatidae</taxon>
        <taxon>Leishmaniinae</taxon>
        <taxon>Leishmania</taxon>
    </lineage>
</organism>
<accession>A0A836HHG3</accession>
<sequence>MLSSSATDPSVEAVDEETMQALLAHLGDAPSGAEMAATAQEAPNKPAGLNASFSPAFLPGTISSWAAAYSKGDAVADEVPEYALPDAQYIERTMLPLLLRGLEEVARIRPPDPLAFLGAYMICNNPQKTAAEKNSPASANGSGKGISSPAGASTNSPAAPALAEAVKQAMSRFSAVKSNISAASKPSSTA</sequence>
<dbReference type="GeneID" id="92362903"/>
<keyword evidence="6" id="KW-1185">Reference proteome</keyword>
<reference evidence="6" key="1">
    <citation type="journal article" date="2021" name="Microbiol. Resour. Announc.">
        <title>LGAAP: Leishmaniinae Genome Assembly and Annotation Pipeline.</title>
        <authorList>
            <person name="Almutairi H."/>
            <person name="Urbaniak M.D."/>
            <person name="Bates M.D."/>
            <person name="Jariyapan N."/>
            <person name="Kwakye-Nuako G."/>
            <person name="Thomaz-Soccol V."/>
            <person name="Al-Salem W.S."/>
            <person name="Dillon R.J."/>
            <person name="Bates P.A."/>
            <person name="Gatherer D."/>
        </authorList>
    </citation>
    <scope>NUCLEOTIDE SEQUENCE [LARGE SCALE GENOMIC DNA]</scope>
</reference>
<evidence type="ECO:0000313" key="5">
    <source>
        <dbReference type="EMBL" id="KAG5481353.1"/>
    </source>
</evidence>
<comment type="subcellular location">
    <subcellularLocation>
        <location evidence="1">Nucleus</location>
    </subcellularLocation>
</comment>
<evidence type="ECO:0000256" key="3">
    <source>
        <dbReference type="ARBA" id="ARBA00023242"/>
    </source>
</evidence>
<dbReference type="Gene3D" id="1.20.890.10">
    <property type="entry name" value="cAMP-dependent protein kinase regulatory subunit, dimerization-anchoring domain"/>
    <property type="match status" value="1"/>
</dbReference>
<evidence type="ECO:0000256" key="4">
    <source>
        <dbReference type="SAM" id="MobiDB-lite"/>
    </source>
</evidence>
<comment type="similarity">
    <text evidence="2">Belongs to the dpy-30 family.</text>
</comment>
<dbReference type="KEGG" id="loi:92362903"/>
<dbReference type="InterPro" id="IPR049629">
    <property type="entry name" value="DPY30_SDC1_DD"/>
</dbReference>
<evidence type="ECO:0008006" key="7">
    <source>
        <dbReference type="Google" id="ProtNLM"/>
    </source>
</evidence>
<dbReference type="Pfam" id="PF05186">
    <property type="entry name" value="Dpy-30"/>
    <property type="match status" value="1"/>
</dbReference>
<dbReference type="Proteomes" id="UP000674143">
    <property type="component" value="Unassembled WGS sequence"/>
</dbReference>
<evidence type="ECO:0000256" key="2">
    <source>
        <dbReference type="ARBA" id="ARBA00010849"/>
    </source>
</evidence>
<dbReference type="EMBL" id="JAFHLR010000018">
    <property type="protein sequence ID" value="KAG5481353.1"/>
    <property type="molecule type" value="Genomic_DNA"/>
</dbReference>
<dbReference type="CDD" id="cd22965">
    <property type="entry name" value="DD_DPY30_SDC1"/>
    <property type="match status" value="1"/>
</dbReference>
<protein>
    <recommendedName>
        <fullName evidence="7">Dpy-30_motif_containing_protein_-_putative</fullName>
    </recommendedName>
</protein>
<evidence type="ECO:0000256" key="1">
    <source>
        <dbReference type="ARBA" id="ARBA00004123"/>
    </source>
</evidence>
<evidence type="ECO:0000313" key="6">
    <source>
        <dbReference type="Proteomes" id="UP000674143"/>
    </source>
</evidence>
<gene>
    <name evidence="5" type="ORF">LSCM4_07064</name>
</gene>
<dbReference type="AlphaFoldDB" id="A0A836HHG3"/>
<dbReference type="GO" id="GO:0005634">
    <property type="term" value="C:nucleus"/>
    <property type="evidence" value="ECO:0007669"/>
    <property type="project" value="UniProtKB-SubCell"/>
</dbReference>
<name>A0A836HHG3_9TRYP</name>
<dbReference type="RefSeq" id="XP_067064032.1">
    <property type="nucleotide sequence ID" value="XM_067208969.1"/>
</dbReference>
<keyword evidence="3" id="KW-0539">Nucleus</keyword>
<dbReference type="SMR" id="A0A836HHG3"/>
<dbReference type="InterPro" id="IPR007858">
    <property type="entry name" value="Dpy-30_motif"/>
</dbReference>
<proteinExistence type="inferred from homology"/>
<comment type="caution">
    <text evidence="5">The sequence shown here is derived from an EMBL/GenBank/DDBJ whole genome shotgun (WGS) entry which is preliminary data.</text>
</comment>
<reference evidence="6" key="2">
    <citation type="journal article" date="2021" name="Sci. Data">
        <title>Chromosome-scale genome sequencing, assembly and annotation of six genomes from subfamily Leishmaniinae.</title>
        <authorList>
            <person name="Almutairi H."/>
            <person name="Urbaniak M.D."/>
            <person name="Bates M.D."/>
            <person name="Jariyapan N."/>
            <person name="Kwakye-Nuako G."/>
            <person name="Thomaz Soccol V."/>
            <person name="Al-Salem W.S."/>
            <person name="Dillon R.J."/>
            <person name="Bates P.A."/>
            <person name="Gatherer D."/>
        </authorList>
    </citation>
    <scope>NUCLEOTIDE SEQUENCE [LARGE SCALE GENOMIC DNA]</scope>
</reference>
<feature type="region of interest" description="Disordered" evidence="4">
    <location>
        <begin position="130"/>
        <end position="161"/>
    </location>
</feature>